<evidence type="ECO:0000313" key="2">
    <source>
        <dbReference type="Proteomes" id="UP001501523"/>
    </source>
</evidence>
<comment type="caution">
    <text evidence="1">The sequence shown here is derived from an EMBL/GenBank/DDBJ whole genome shotgun (WGS) entry which is preliminary data.</text>
</comment>
<organism evidence="1 2">
    <name type="scientific">Dokdonella soli</name>
    <dbReference type="NCBI Taxonomy" id="529810"/>
    <lineage>
        <taxon>Bacteria</taxon>
        <taxon>Pseudomonadati</taxon>
        <taxon>Pseudomonadota</taxon>
        <taxon>Gammaproteobacteria</taxon>
        <taxon>Lysobacterales</taxon>
        <taxon>Rhodanobacteraceae</taxon>
        <taxon>Dokdonella</taxon>
    </lineage>
</organism>
<reference evidence="2" key="1">
    <citation type="journal article" date="2019" name="Int. J. Syst. Evol. Microbiol.">
        <title>The Global Catalogue of Microorganisms (GCM) 10K type strain sequencing project: providing services to taxonomists for standard genome sequencing and annotation.</title>
        <authorList>
            <consortium name="The Broad Institute Genomics Platform"/>
            <consortium name="The Broad Institute Genome Sequencing Center for Infectious Disease"/>
            <person name="Wu L."/>
            <person name="Ma J."/>
        </authorList>
    </citation>
    <scope>NUCLEOTIDE SEQUENCE [LARGE SCALE GENOMIC DNA]</scope>
    <source>
        <strain evidence="2">JCM 15421</strain>
    </source>
</reference>
<protein>
    <submittedName>
        <fullName evidence="1">YdcH family protein</fullName>
    </submittedName>
</protein>
<dbReference type="InterPro" id="IPR038444">
    <property type="entry name" value="DUF465_sf"/>
</dbReference>
<dbReference type="RefSeq" id="WP_343790156.1">
    <property type="nucleotide sequence ID" value="NZ_BAAAEU010000007.1"/>
</dbReference>
<dbReference type="InterPro" id="IPR007420">
    <property type="entry name" value="DUF465"/>
</dbReference>
<dbReference type="EMBL" id="BAAAEU010000007">
    <property type="protein sequence ID" value="GAA0714607.1"/>
    <property type="molecule type" value="Genomic_DNA"/>
</dbReference>
<keyword evidence="2" id="KW-1185">Reference proteome</keyword>
<evidence type="ECO:0000313" key="1">
    <source>
        <dbReference type="EMBL" id="GAA0714607.1"/>
    </source>
</evidence>
<gene>
    <name evidence="1" type="ORF">GCM10009105_19330</name>
</gene>
<dbReference type="Proteomes" id="UP001501523">
    <property type="component" value="Unassembled WGS sequence"/>
</dbReference>
<proteinExistence type="predicted"/>
<dbReference type="Pfam" id="PF04325">
    <property type="entry name" value="DUF465"/>
    <property type="match status" value="1"/>
</dbReference>
<name>A0ABP3TPI9_9GAMM</name>
<sequence length="73" mass="8583">MFEQNQKEVEALMQSNAEFRSLYHRHRELDSKVRDAELGVLPMDDVTLLNMKKEKLHAKDKLTSMWDSHSASH</sequence>
<accession>A0ABP3TPI9</accession>
<dbReference type="Gene3D" id="6.10.280.50">
    <property type="match status" value="1"/>
</dbReference>